<evidence type="ECO:0000256" key="1">
    <source>
        <dbReference type="ARBA" id="ARBA00004123"/>
    </source>
</evidence>
<evidence type="ECO:0000313" key="10">
    <source>
        <dbReference type="RefSeq" id="XP_006864066.1"/>
    </source>
</evidence>
<dbReference type="PANTHER" id="PTHR46123:SF7">
    <property type="entry name" value="DOUBLE HOMEOBOX PROTEIN A"/>
    <property type="match status" value="1"/>
</dbReference>
<dbReference type="InterPro" id="IPR001356">
    <property type="entry name" value="HD"/>
</dbReference>
<dbReference type="OrthoDB" id="6159439at2759"/>
<gene>
    <name evidence="10" type="primary">LOC102821809</name>
</gene>
<reference evidence="10" key="1">
    <citation type="submission" date="2025-08" db="UniProtKB">
        <authorList>
            <consortium name="RefSeq"/>
        </authorList>
    </citation>
    <scope>IDENTIFICATION</scope>
    <source>
        <tissue evidence="10">Spleen</tissue>
    </source>
</reference>
<accession>A0A9B0TEP3</accession>
<dbReference type="InterPro" id="IPR009057">
    <property type="entry name" value="Homeodomain-like_sf"/>
</dbReference>
<keyword evidence="9" id="KW-1185">Reference proteome</keyword>
<dbReference type="PANTHER" id="PTHR46123">
    <property type="entry name" value="MIX-TYPE HOMEOBOX GENE 1-RELATED"/>
    <property type="match status" value="1"/>
</dbReference>
<keyword evidence="3 5" id="KW-0371">Homeobox</keyword>
<dbReference type="RefSeq" id="XP_006864066.1">
    <property type="nucleotide sequence ID" value="XM_006864004.1"/>
</dbReference>
<dbReference type="GeneID" id="102821809"/>
<feature type="region of interest" description="Disordered" evidence="7">
    <location>
        <begin position="47"/>
        <end position="71"/>
    </location>
</feature>
<dbReference type="AlphaFoldDB" id="A0A9B0TEP3"/>
<evidence type="ECO:0000256" key="5">
    <source>
        <dbReference type="PROSITE-ProRule" id="PRU00108"/>
    </source>
</evidence>
<dbReference type="GO" id="GO:0000977">
    <property type="term" value="F:RNA polymerase II transcription regulatory region sequence-specific DNA binding"/>
    <property type="evidence" value="ECO:0007669"/>
    <property type="project" value="TreeGrafter"/>
</dbReference>
<evidence type="ECO:0000256" key="7">
    <source>
        <dbReference type="SAM" id="MobiDB-lite"/>
    </source>
</evidence>
<keyword evidence="2 5" id="KW-0238">DNA-binding</keyword>
<dbReference type="Pfam" id="PF00046">
    <property type="entry name" value="Homeodomain"/>
    <property type="match status" value="2"/>
</dbReference>
<evidence type="ECO:0000256" key="2">
    <source>
        <dbReference type="ARBA" id="ARBA00023125"/>
    </source>
</evidence>
<dbReference type="Proteomes" id="UP000504623">
    <property type="component" value="Unplaced"/>
</dbReference>
<evidence type="ECO:0000313" key="9">
    <source>
        <dbReference type="Proteomes" id="UP000504623"/>
    </source>
</evidence>
<evidence type="ECO:0000256" key="4">
    <source>
        <dbReference type="ARBA" id="ARBA00023242"/>
    </source>
</evidence>
<evidence type="ECO:0000259" key="8">
    <source>
        <dbReference type="PROSITE" id="PS50071"/>
    </source>
</evidence>
<dbReference type="SMART" id="SM00389">
    <property type="entry name" value="HOX"/>
    <property type="match status" value="1"/>
</dbReference>
<dbReference type="CDD" id="cd00086">
    <property type="entry name" value="homeodomain"/>
    <property type="match status" value="2"/>
</dbReference>
<organism evidence="9 10">
    <name type="scientific">Chrysochloris asiatica</name>
    <name type="common">Cape golden mole</name>
    <dbReference type="NCBI Taxonomy" id="185453"/>
    <lineage>
        <taxon>Eukaryota</taxon>
        <taxon>Metazoa</taxon>
        <taxon>Chordata</taxon>
        <taxon>Craniata</taxon>
        <taxon>Vertebrata</taxon>
        <taxon>Euteleostomi</taxon>
        <taxon>Mammalia</taxon>
        <taxon>Eutheria</taxon>
        <taxon>Afrotheria</taxon>
        <taxon>Chrysochloridae</taxon>
        <taxon>Chrysochlorinae</taxon>
        <taxon>Chrysochloris</taxon>
    </lineage>
</organism>
<name>A0A9B0TEP3_CHRAS</name>
<sequence>MVTLFAQLRCANMTSRIRKLALESSIEESRIQIWFQNRTARHLFQKRLKPNDALKPSQEHRQDNPEERSQVRRCCTYYNTSQLCTLMKAFKNNPDPGIDCREQLAKETGVPESRIQVWFQNRRSRLLVQIKEDPGENTDSENEKQESRDDKTQY</sequence>
<feature type="compositionally biased region" description="Basic and acidic residues" evidence="7">
    <location>
        <begin position="49"/>
        <end position="70"/>
    </location>
</feature>
<dbReference type="InterPro" id="IPR051306">
    <property type="entry name" value="Homeobox_regulator"/>
</dbReference>
<evidence type="ECO:0000256" key="3">
    <source>
        <dbReference type="ARBA" id="ARBA00023155"/>
    </source>
</evidence>
<keyword evidence="4 5" id="KW-0539">Nucleus</keyword>
<proteinExistence type="predicted"/>
<feature type="region of interest" description="Disordered" evidence="7">
    <location>
        <begin position="129"/>
        <end position="154"/>
    </location>
</feature>
<dbReference type="GO" id="GO:0000981">
    <property type="term" value="F:DNA-binding transcription factor activity, RNA polymerase II-specific"/>
    <property type="evidence" value="ECO:0007669"/>
    <property type="project" value="TreeGrafter"/>
</dbReference>
<evidence type="ECO:0000256" key="6">
    <source>
        <dbReference type="RuleBase" id="RU000682"/>
    </source>
</evidence>
<dbReference type="SUPFAM" id="SSF46689">
    <property type="entry name" value="Homeodomain-like"/>
    <property type="match status" value="2"/>
</dbReference>
<feature type="domain" description="Homeobox" evidence="8">
    <location>
        <begin position="69"/>
        <end position="129"/>
    </location>
</feature>
<dbReference type="PROSITE" id="PS50071">
    <property type="entry name" value="HOMEOBOX_2"/>
    <property type="match status" value="1"/>
</dbReference>
<feature type="DNA-binding region" description="Homeobox" evidence="5">
    <location>
        <begin position="71"/>
        <end position="130"/>
    </location>
</feature>
<feature type="compositionally biased region" description="Basic and acidic residues" evidence="7">
    <location>
        <begin position="141"/>
        <end position="154"/>
    </location>
</feature>
<protein>
    <submittedName>
        <fullName evidence="10">Double homeobox protein A-like</fullName>
    </submittedName>
</protein>
<dbReference type="Gene3D" id="1.10.10.60">
    <property type="entry name" value="Homeodomain-like"/>
    <property type="match status" value="2"/>
</dbReference>
<comment type="subcellular location">
    <subcellularLocation>
        <location evidence="1 5 6">Nucleus</location>
    </subcellularLocation>
</comment>
<dbReference type="GO" id="GO:0005634">
    <property type="term" value="C:nucleus"/>
    <property type="evidence" value="ECO:0007669"/>
    <property type="project" value="UniProtKB-SubCell"/>
</dbReference>